<gene>
    <name evidence="3" type="primary">pcn</name>
    <name evidence="5" type="ORF">B7O98_04730</name>
</gene>
<dbReference type="InterPro" id="IPR046938">
    <property type="entry name" value="DNA_clamp_sf"/>
</dbReference>
<keyword evidence="1 3" id="KW-0235">DNA replication</keyword>
<dbReference type="InterPro" id="IPR022648">
    <property type="entry name" value="Pr_cel_nuc_antig_N"/>
</dbReference>
<reference evidence="5 6" key="1">
    <citation type="journal article" date="2018" name="Syst. Appl. Microbiol.">
        <title>A new symbiotic nanoarchaeote (Candidatus Nanoclepta minutus) and its host (Zestosphaera tikiterensis gen. nov., sp. nov.) from a New Zealand hot spring.</title>
        <authorList>
            <person name="St John E."/>
            <person name="Liu Y."/>
            <person name="Podar M."/>
            <person name="Stott M.B."/>
            <person name="Meneghin J."/>
            <person name="Chen Z."/>
            <person name="Lagutin K."/>
            <person name="Mitchell K."/>
            <person name="Reysenbach A.L."/>
        </authorList>
    </citation>
    <scope>NUCLEOTIDE SEQUENCE [LARGE SCALE GENOMIC DNA]</scope>
    <source>
        <strain evidence="5">NZ3</strain>
    </source>
</reference>
<dbReference type="AlphaFoldDB" id="A0A2R7Y5E3"/>
<dbReference type="InterPro" id="IPR000730">
    <property type="entry name" value="Pr_cel_nuc_antig"/>
</dbReference>
<protein>
    <recommendedName>
        <fullName evidence="3">DNA polymerase sliding clamp</fullName>
    </recommendedName>
    <alternativeName>
        <fullName evidence="3">Proliferating cell nuclear antigen homolog</fullName>
        <shortName evidence="3">PCNA</shortName>
    </alternativeName>
</protein>
<accession>A0A2R7Y5E3</accession>
<comment type="subunit">
    <text evidence="3">Homotrimer. The subunits circularize to form a toroid; DNA passes through its center. Replication factor C (RFC) is required to load the toroid on the DNA.</text>
</comment>
<dbReference type="SUPFAM" id="SSF55979">
    <property type="entry name" value="DNA clamp"/>
    <property type="match status" value="1"/>
</dbReference>
<sequence length="254" mass="27973">MTLDEGLEEFKVYFEYPSGKVLVNLLEVLGALVDEVLFNFSEDGLTIKALDPAQVALIKIQIPASSFLSYDVKSALSVGVNLSDVLKSLPKPKKGDKLTFKADGSFYEFFIESITSKRFKYRSIEVSSAEIPEELNVKFNVRASVVAKAFKDAIEDLKGGGTLVFESLEKQHLIIKATDIKAEAKLSLIGGSLLELEVDEPSKSSYDEEYLAKVIHLADLTDTLKVEFSTDSPLHLVLTMPSGELVEYLQAPKA</sequence>
<dbReference type="CDD" id="cd00577">
    <property type="entry name" value="PCNA"/>
    <property type="match status" value="1"/>
</dbReference>
<comment type="caution">
    <text evidence="5">The sequence shown here is derived from an EMBL/GenBank/DDBJ whole genome shotgun (WGS) entry which is preliminary data.</text>
</comment>
<proteinExistence type="inferred from homology"/>
<dbReference type="HAMAP" id="MF_00317">
    <property type="entry name" value="DNApol_clamp_arch"/>
    <property type="match status" value="1"/>
</dbReference>
<organism evidence="5 6">
    <name type="scientific">Zestosphaera tikiterensis</name>
    <dbReference type="NCBI Taxonomy" id="1973259"/>
    <lineage>
        <taxon>Archaea</taxon>
        <taxon>Thermoproteota</taxon>
        <taxon>Thermoprotei</taxon>
        <taxon>Desulfurococcales</taxon>
        <taxon>Desulfurococcaceae</taxon>
        <taxon>Zestosphaera</taxon>
    </lineage>
</organism>
<dbReference type="Proteomes" id="UP000244093">
    <property type="component" value="Unassembled WGS sequence"/>
</dbReference>
<dbReference type="PANTHER" id="PTHR11352:SF0">
    <property type="entry name" value="PROLIFERATING CELL NUCLEAR ANTIGEN"/>
    <property type="match status" value="1"/>
</dbReference>
<evidence type="ECO:0000259" key="4">
    <source>
        <dbReference type="Pfam" id="PF00705"/>
    </source>
</evidence>
<dbReference type="GO" id="GO:0006275">
    <property type="term" value="P:regulation of DNA replication"/>
    <property type="evidence" value="ECO:0007669"/>
    <property type="project" value="UniProtKB-UniRule"/>
</dbReference>
<name>A0A2R7Y5E3_9CREN</name>
<dbReference type="PANTHER" id="PTHR11352">
    <property type="entry name" value="PROLIFERATING CELL NUCLEAR ANTIGEN"/>
    <property type="match status" value="1"/>
</dbReference>
<dbReference type="GO" id="GO:0003677">
    <property type="term" value="F:DNA binding"/>
    <property type="evidence" value="ECO:0007669"/>
    <property type="project" value="UniProtKB-UniRule"/>
</dbReference>
<evidence type="ECO:0000256" key="2">
    <source>
        <dbReference type="ARBA" id="ARBA00023125"/>
    </source>
</evidence>
<dbReference type="Pfam" id="PF00705">
    <property type="entry name" value="PCNA_N"/>
    <property type="match status" value="1"/>
</dbReference>
<comment type="similarity">
    <text evidence="3">Belongs to the PCNA family.</text>
</comment>
<dbReference type="EMBL" id="NBVN01000003">
    <property type="protein sequence ID" value="PUA32761.1"/>
    <property type="molecule type" value="Genomic_DNA"/>
</dbReference>
<dbReference type="PRINTS" id="PR00339">
    <property type="entry name" value="PCNACYCLIN"/>
</dbReference>
<dbReference type="GO" id="GO:0030337">
    <property type="term" value="F:DNA polymerase processivity factor activity"/>
    <property type="evidence" value="ECO:0007669"/>
    <property type="project" value="UniProtKB-UniRule"/>
</dbReference>
<evidence type="ECO:0000256" key="3">
    <source>
        <dbReference type="HAMAP-Rule" id="MF_00317"/>
    </source>
</evidence>
<evidence type="ECO:0000313" key="6">
    <source>
        <dbReference type="Proteomes" id="UP000244093"/>
    </source>
</evidence>
<feature type="domain" description="Proliferating cell nuclear antigen PCNA N-terminal" evidence="4">
    <location>
        <begin position="18"/>
        <end position="116"/>
    </location>
</feature>
<keyword evidence="2 3" id="KW-0238">DNA-binding</keyword>
<evidence type="ECO:0000313" key="5">
    <source>
        <dbReference type="EMBL" id="PUA32761.1"/>
    </source>
</evidence>
<evidence type="ECO:0000256" key="1">
    <source>
        <dbReference type="ARBA" id="ARBA00022705"/>
    </source>
</evidence>
<comment type="function">
    <text evidence="3">Sliding clamp subunit that acts as a moving platform for DNA processing. Responsible for tethering the catalytic subunit of DNA polymerase and other proteins to DNA during high-speed replication.</text>
</comment>
<dbReference type="GO" id="GO:0006272">
    <property type="term" value="P:leading strand elongation"/>
    <property type="evidence" value="ECO:0007669"/>
    <property type="project" value="TreeGrafter"/>
</dbReference>
<dbReference type="Gene3D" id="3.70.10.10">
    <property type="match status" value="1"/>
</dbReference>